<sequence>MNTTKSFAHKNWLKAVISRSRTFIICLMLAAGTSAAVAQTAPVAEVWKDASCGCCGEWVRHMEEAGFKVKVHNEGNAEARKRLGMPVKYGSCHTTKVGKYVVEGHVPAADIKRLLQEKPAAKGLAAPGMPVGSPGMDGPDYDGQKDAYDVLLIKNDGSSSVYQSHR</sequence>
<accession>A4G2L3</accession>
<proteinExistence type="predicted"/>
<name>A4G2L3_HERAR</name>
<dbReference type="KEGG" id="har:HEAR0541"/>
<dbReference type="InterPro" id="IPR007332">
    <property type="entry name" value="DUF411"/>
</dbReference>
<evidence type="ECO:0000313" key="3">
    <source>
        <dbReference type="Proteomes" id="UP000006697"/>
    </source>
</evidence>
<dbReference type="eggNOG" id="COG3019">
    <property type="taxonomic scope" value="Bacteria"/>
</dbReference>
<feature type="chain" id="PRO_5002668004" evidence="1">
    <location>
        <begin position="39"/>
        <end position="166"/>
    </location>
</feature>
<dbReference type="Proteomes" id="UP000006697">
    <property type="component" value="Chromosome"/>
</dbReference>
<protein>
    <submittedName>
        <fullName evidence="2">Thioredoxin</fullName>
    </submittedName>
</protein>
<dbReference type="HOGENOM" id="CLU_112034_0_0_4"/>
<feature type="signal peptide" evidence="1">
    <location>
        <begin position="1"/>
        <end position="38"/>
    </location>
</feature>
<dbReference type="STRING" id="204773.HEAR0541"/>
<organism evidence="2 3">
    <name type="scientific">Herminiimonas arsenicoxydans</name>
    <dbReference type="NCBI Taxonomy" id="204773"/>
    <lineage>
        <taxon>Bacteria</taxon>
        <taxon>Pseudomonadati</taxon>
        <taxon>Pseudomonadota</taxon>
        <taxon>Betaproteobacteria</taxon>
        <taxon>Burkholderiales</taxon>
        <taxon>Oxalobacteraceae</taxon>
        <taxon>Herminiimonas</taxon>
    </lineage>
</organism>
<dbReference type="EMBL" id="CU207211">
    <property type="protein sequence ID" value="CAL60750.1"/>
    <property type="molecule type" value="Genomic_DNA"/>
</dbReference>
<gene>
    <name evidence="2" type="ordered locus">HEAR0541</name>
</gene>
<keyword evidence="1" id="KW-0732">Signal</keyword>
<evidence type="ECO:0000256" key="1">
    <source>
        <dbReference type="SAM" id="SignalP"/>
    </source>
</evidence>
<dbReference type="OrthoDB" id="14727at2"/>
<dbReference type="Pfam" id="PF04214">
    <property type="entry name" value="DUF411"/>
    <property type="match status" value="1"/>
</dbReference>
<evidence type="ECO:0000313" key="2">
    <source>
        <dbReference type="EMBL" id="CAL60750.1"/>
    </source>
</evidence>
<keyword evidence="3" id="KW-1185">Reference proteome</keyword>
<reference evidence="2 3" key="1">
    <citation type="journal article" date="2007" name="PLoS Genet.">
        <title>A tale of two oxidation states: bacterial colonization of arsenic-rich environments.</title>
        <authorList>
            <person name="Muller D."/>
            <person name="Medigue C."/>
            <person name="Koechler S."/>
            <person name="Barbe V."/>
            <person name="Barakat M."/>
            <person name="Talla E."/>
            <person name="Bonnefoy V."/>
            <person name="Krin E."/>
            <person name="Arsene-Ploetze F."/>
            <person name="Carapito C."/>
            <person name="Chandler M."/>
            <person name="Cournoyer B."/>
            <person name="Cruveiller S."/>
            <person name="Dossat C."/>
            <person name="Duval S."/>
            <person name="Heymann M."/>
            <person name="Leize E."/>
            <person name="Lieutaud A."/>
            <person name="Lievremont D."/>
            <person name="Makita Y."/>
            <person name="Mangenot S."/>
            <person name="Nitschke W."/>
            <person name="Ortet P."/>
            <person name="Perdrial N."/>
            <person name="Schoepp B."/>
            <person name="Siguier N."/>
            <person name="Simeonova D.D."/>
            <person name="Rouy Z."/>
            <person name="Segurens B."/>
            <person name="Turlin E."/>
            <person name="Vallenet D."/>
            <person name="Van Dorsselaer A."/>
            <person name="Weiss S."/>
            <person name="Weissenbach J."/>
            <person name="Lett M.C."/>
            <person name="Danchin A."/>
            <person name="Bertin P.N."/>
        </authorList>
    </citation>
    <scope>NUCLEOTIDE SEQUENCE [LARGE SCALE GENOMIC DNA]</scope>
    <source>
        <strain evidence="3">ULPAs1</strain>
    </source>
</reference>
<dbReference type="AlphaFoldDB" id="A4G2L3"/>